<evidence type="ECO:0000256" key="1">
    <source>
        <dbReference type="SAM" id="MobiDB-lite"/>
    </source>
</evidence>
<feature type="compositionally biased region" description="Basic residues" evidence="1">
    <location>
        <begin position="308"/>
        <end position="323"/>
    </location>
</feature>
<gene>
    <name evidence="2" type="ORF">NKR23_g1136</name>
</gene>
<comment type="caution">
    <text evidence="2">The sequence shown here is derived from an EMBL/GenBank/DDBJ whole genome shotgun (WGS) entry which is preliminary data.</text>
</comment>
<dbReference type="Proteomes" id="UP001174694">
    <property type="component" value="Unassembled WGS sequence"/>
</dbReference>
<proteinExistence type="predicted"/>
<feature type="region of interest" description="Disordered" evidence="1">
    <location>
        <begin position="305"/>
        <end position="353"/>
    </location>
</feature>
<feature type="compositionally biased region" description="Basic residues" evidence="1">
    <location>
        <begin position="61"/>
        <end position="70"/>
    </location>
</feature>
<accession>A0AA38SBE9</accession>
<feature type="compositionally biased region" description="Basic and acidic residues" evidence="1">
    <location>
        <begin position="175"/>
        <end position="184"/>
    </location>
</feature>
<dbReference type="EMBL" id="JANBVO010000002">
    <property type="protein sequence ID" value="KAJ9156526.1"/>
    <property type="molecule type" value="Genomic_DNA"/>
</dbReference>
<feature type="compositionally biased region" description="Basic and acidic residues" evidence="1">
    <location>
        <begin position="80"/>
        <end position="117"/>
    </location>
</feature>
<feature type="region of interest" description="Disordered" evidence="1">
    <location>
        <begin position="19"/>
        <end position="256"/>
    </location>
</feature>
<evidence type="ECO:0000313" key="3">
    <source>
        <dbReference type="Proteomes" id="UP001174694"/>
    </source>
</evidence>
<protein>
    <submittedName>
        <fullName evidence="2">Uncharacterized protein</fullName>
    </submittedName>
</protein>
<keyword evidence="3" id="KW-1185">Reference proteome</keyword>
<name>A0AA38SBE9_9PEZI</name>
<feature type="compositionally biased region" description="Basic and acidic residues" evidence="1">
    <location>
        <begin position="124"/>
        <end position="149"/>
    </location>
</feature>
<organism evidence="2 3">
    <name type="scientific">Pleurostoma richardsiae</name>
    <dbReference type="NCBI Taxonomy" id="41990"/>
    <lineage>
        <taxon>Eukaryota</taxon>
        <taxon>Fungi</taxon>
        <taxon>Dikarya</taxon>
        <taxon>Ascomycota</taxon>
        <taxon>Pezizomycotina</taxon>
        <taxon>Sordariomycetes</taxon>
        <taxon>Sordariomycetidae</taxon>
        <taxon>Calosphaeriales</taxon>
        <taxon>Pleurostomataceae</taxon>
        <taxon>Pleurostoma</taxon>
    </lineage>
</organism>
<evidence type="ECO:0000313" key="2">
    <source>
        <dbReference type="EMBL" id="KAJ9156526.1"/>
    </source>
</evidence>
<dbReference type="AlphaFoldDB" id="A0AA38SBE9"/>
<reference evidence="2" key="1">
    <citation type="submission" date="2022-07" db="EMBL/GenBank/DDBJ databases">
        <title>Fungi with potential for degradation of polypropylene.</title>
        <authorList>
            <person name="Gostincar C."/>
        </authorList>
    </citation>
    <scope>NUCLEOTIDE SEQUENCE</scope>
    <source>
        <strain evidence="2">EXF-13308</strain>
    </source>
</reference>
<sequence>MPRPSYKRENSNVQDWLDGQYEYIPPDREFAPDPPPATRYERPTKVGFYDTPENSDSSSMRAKRRTRSRQRPPTPPPSDFYEKPRQSRRHERDEAPRGRDLGRGFDRRPLRSPERDSAPPPARGFERYADRESDRDDRRPPPRYYETRHPPPAQSGRPRRPSLSTYSTAPPPTSSKRDRSADIPRHRRSHRDYSPSPSPPRRPYGERRTSLPPVGAASSSSSRRPRDSRQDGGPSTRPPITRSKTTKDKSKTWLSSPLVQNAAAAALQAGAMTALDSRREPGKWGGAKGARVATAALGAAAMDAFAKGQHKSRREATPPRHRGGGSGREELGTAIGDLLADRISRKESRRSRH</sequence>